<evidence type="ECO:0008006" key="4">
    <source>
        <dbReference type="Google" id="ProtNLM"/>
    </source>
</evidence>
<keyword evidence="1" id="KW-1133">Transmembrane helix</keyword>
<evidence type="ECO:0000313" key="2">
    <source>
        <dbReference type="EMBL" id="AMC92499.1"/>
    </source>
</evidence>
<dbReference type="STRING" id="1514105.AOC36_00360"/>
<dbReference type="Pfam" id="PF05437">
    <property type="entry name" value="AzlD"/>
    <property type="match status" value="1"/>
</dbReference>
<reference evidence="2 3" key="1">
    <citation type="submission" date="2015-10" db="EMBL/GenBank/DDBJ databases">
        <title>Erysipelothrix larvae sp. LV19 isolated from the larval gut of the rhinoceros beetle, Trypoxylus dichotomus.</title>
        <authorList>
            <person name="Lim S."/>
            <person name="Kim B.-C."/>
        </authorList>
    </citation>
    <scope>NUCLEOTIDE SEQUENCE [LARGE SCALE GENOMIC DNA]</scope>
    <source>
        <strain evidence="2 3">LV19</strain>
    </source>
</reference>
<protein>
    <recommendedName>
        <fullName evidence="4">Branched-chain amino acid transporter AzlD</fullName>
    </recommendedName>
</protein>
<dbReference type="OrthoDB" id="308265at2"/>
<keyword evidence="3" id="KW-1185">Reference proteome</keyword>
<dbReference type="KEGG" id="erl:AOC36_00360"/>
<dbReference type="InterPro" id="IPR008407">
    <property type="entry name" value="Brnchd-chn_aa_trnsp_AzlD"/>
</dbReference>
<dbReference type="Proteomes" id="UP000063781">
    <property type="component" value="Chromosome"/>
</dbReference>
<sequence length="98" mass="10990">MILKSILLIALGTYLTRALPFIFLRNKPMSERLESIIEKLPYATISLLLVYSLKDITTTTLFPSSVALAVLLVVHLKKRNSIVSILTSTVVYMILVQI</sequence>
<evidence type="ECO:0000256" key="1">
    <source>
        <dbReference type="SAM" id="Phobius"/>
    </source>
</evidence>
<name>A0A0X8GY04_9FIRM</name>
<organism evidence="2 3">
    <name type="scientific">Erysipelothrix larvae</name>
    <dbReference type="NCBI Taxonomy" id="1514105"/>
    <lineage>
        <taxon>Bacteria</taxon>
        <taxon>Bacillati</taxon>
        <taxon>Bacillota</taxon>
        <taxon>Erysipelotrichia</taxon>
        <taxon>Erysipelotrichales</taxon>
        <taxon>Erysipelotrichaceae</taxon>
        <taxon>Erysipelothrix</taxon>
    </lineage>
</organism>
<dbReference type="EMBL" id="CP013213">
    <property type="protein sequence ID" value="AMC92499.1"/>
    <property type="molecule type" value="Genomic_DNA"/>
</dbReference>
<feature type="transmembrane region" description="Helical" evidence="1">
    <location>
        <begin position="6"/>
        <end position="24"/>
    </location>
</feature>
<accession>A0A0X8GY04</accession>
<gene>
    <name evidence="2" type="ORF">AOC36_00360</name>
</gene>
<proteinExistence type="predicted"/>
<dbReference type="RefSeq" id="WP_067629794.1">
    <property type="nucleotide sequence ID" value="NZ_CP013213.1"/>
</dbReference>
<evidence type="ECO:0000313" key="3">
    <source>
        <dbReference type="Proteomes" id="UP000063781"/>
    </source>
</evidence>
<dbReference type="AlphaFoldDB" id="A0A0X8GY04"/>
<keyword evidence="1" id="KW-0812">Transmembrane</keyword>
<keyword evidence="1" id="KW-0472">Membrane</keyword>
<feature type="transmembrane region" description="Helical" evidence="1">
    <location>
        <begin position="59"/>
        <end position="76"/>
    </location>
</feature>